<gene>
    <name evidence="1" type="ORF">G4V63_14310</name>
</gene>
<dbReference type="InterPro" id="IPR023346">
    <property type="entry name" value="Lysozyme-like_dom_sf"/>
</dbReference>
<dbReference type="Gene3D" id="1.10.530.10">
    <property type="match status" value="1"/>
</dbReference>
<dbReference type="PROSITE" id="PS51257">
    <property type="entry name" value="PROKAR_LIPOPROTEIN"/>
    <property type="match status" value="1"/>
</dbReference>
<dbReference type="Proteomes" id="UP000480266">
    <property type="component" value="Unassembled WGS sequence"/>
</dbReference>
<comment type="caution">
    <text evidence="1">The sequence shown here is derived from an EMBL/GenBank/DDBJ whole genome shotgun (WGS) entry which is preliminary data.</text>
</comment>
<sequence length="227" mass="24971">MTDRVLMPPRTTAHWLAILTACGVDAATAQLWAQVFADTLKPDSFSRGDDDLEDFLPNALHESTMLTQLEENLNYTPDALLATFGAHRITPEQAQAVGRVPGKHAADQRAIANIVYGGEWGRKNLGNILPDDGWRYRGRGIPGITGADNYRRVGDLVGQNLEGIPDLLAQPRFALEAGIEWWEDRIPDSMLGETTALRKRVNGGTLGLAEVQRLTRLVRPVLETNHG</sequence>
<keyword evidence="2" id="KW-1185">Reference proteome</keyword>
<keyword evidence="1" id="KW-0378">Hydrolase</keyword>
<name>A0A7C9RG64_9BRAD</name>
<dbReference type="EMBL" id="JAAMRR010000746">
    <property type="protein sequence ID" value="NGX96338.1"/>
    <property type="molecule type" value="Genomic_DNA"/>
</dbReference>
<evidence type="ECO:0000313" key="2">
    <source>
        <dbReference type="Proteomes" id="UP000480266"/>
    </source>
</evidence>
<dbReference type="AlphaFoldDB" id="A0A7C9RG64"/>
<reference evidence="1" key="1">
    <citation type="submission" date="2020-02" db="EMBL/GenBank/DDBJ databases">
        <title>Draft genome sequence of Candidatus Afipia apatlaquensis IBT-C3, a potential strain for decolorization of textile dyes.</title>
        <authorList>
            <person name="Sanchez-Reyes A."/>
            <person name="Breton-Deval L."/>
            <person name="Mangelson H."/>
            <person name="Sanchez-Flores A."/>
        </authorList>
    </citation>
    <scope>NUCLEOTIDE SEQUENCE [LARGE SCALE GENOMIC DNA]</scope>
    <source>
        <strain evidence="1">IBT-C3</strain>
    </source>
</reference>
<organism evidence="1 2">
    <name type="scientific">Candidatus Afipia apatlaquensis</name>
    <dbReference type="NCBI Taxonomy" id="2712852"/>
    <lineage>
        <taxon>Bacteria</taxon>
        <taxon>Pseudomonadati</taxon>
        <taxon>Pseudomonadota</taxon>
        <taxon>Alphaproteobacteria</taxon>
        <taxon>Hyphomicrobiales</taxon>
        <taxon>Nitrobacteraceae</taxon>
        <taxon>Afipia</taxon>
    </lineage>
</organism>
<proteinExistence type="predicted"/>
<accession>A0A7C9RG64</accession>
<dbReference type="SUPFAM" id="SSF53955">
    <property type="entry name" value="Lysozyme-like"/>
    <property type="match status" value="1"/>
</dbReference>
<protein>
    <submittedName>
        <fullName evidence="1">Glycoside hydrolase family 19 protein</fullName>
    </submittedName>
</protein>
<evidence type="ECO:0000313" key="1">
    <source>
        <dbReference type="EMBL" id="NGX96338.1"/>
    </source>
</evidence>
<dbReference type="GO" id="GO:0016787">
    <property type="term" value="F:hydrolase activity"/>
    <property type="evidence" value="ECO:0007669"/>
    <property type="project" value="UniProtKB-KW"/>
</dbReference>